<dbReference type="PROSITE" id="PS50989">
    <property type="entry name" value="COA_CT_CTER"/>
    <property type="match status" value="1"/>
</dbReference>
<dbReference type="InterPro" id="IPR011762">
    <property type="entry name" value="COA_CT_N"/>
</dbReference>
<keyword evidence="1 4" id="KW-0808">Transferase</keyword>
<evidence type="ECO:0000256" key="1">
    <source>
        <dbReference type="ARBA" id="ARBA00022679"/>
    </source>
</evidence>
<dbReference type="InterPro" id="IPR029045">
    <property type="entry name" value="ClpP/crotonase-like_dom_sf"/>
</dbReference>
<dbReference type="Gene3D" id="3.90.226.10">
    <property type="entry name" value="2-enoyl-CoA Hydratase, Chain A, domain 1"/>
    <property type="match status" value="2"/>
</dbReference>
<dbReference type="RefSeq" id="WP_344196969.1">
    <property type="nucleotide sequence ID" value="NZ_BAAAME010000002.1"/>
</dbReference>
<feature type="domain" description="CoA carboxyltransferase C-terminal" evidence="3">
    <location>
        <begin position="226"/>
        <end position="469"/>
    </location>
</feature>
<dbReference type="Pfam" id="PF01039">
    <property type="entry name" value="Carboxyl_trans"/>
    <property type="match status" value="1"/>
</dbReference>
<evidence type="ECO:0000259" key="2">
    <source>
        <dbReference type="PROSITE" id="PS50980"/>
    </source>
</evidence>
<dbReference type="PANTHER" id="PTHR42995:SF5">
    <property type="entry name" value="ACETYL-COENZYME A CARBOXYLASE CARBOXYL TRANSFERASE SUBUNIT BETA, CHLOROPLASTIC"/>
    <property type="match status" value="1"/>
</dbReference>
<keyword evidence="5" id="KW-1185">Reference proteome</keyword>
<evidence type="ECO:0000313" key="4">
    <source>
        <dbReference type="EMBL" id="GAA1725530.1"/>
    </source>
</evidence>
<sequence>MAERVSSQDLIGLVLDEGSFVSWDEPIDRSSYSEQYRAELERATERSGVDESIVTGRGTVSGRPVAFVLNEFGFLAGSIGRDAAARIVAAVRRATAEGLPLLASTASGGTRMQEGTPAFVRMVDISRAIMAHRAAGLPYLVHLRHPTTGGVFASWGSLGHVTVAEPGALVGFLGPKVYELLNGRPFPPGVQVSENLADRGIIDAVVKVEDLPAVVEHALGILLDPASDSSRERRQGEVPAAADHDTWASIEVTRGADRAGVRDLLRHGSDTTLRLQGTDEGERDSAMLVALARIDGVPCVVIGQDRTRQTPESPMGPGALREARRGMRLANELGLPLVSVVDTPGAELSPEAEQGSIAGEIARCIATMSTMRVPTVSVLLGEGCGGGALALLPADVTLATEHAWLSPLPPEGASAIVHGDVEHAAQMAEQQRVSVLELREQGTVHHVLPEPAGDTPAALATAVAAEIGHHLRRLTAAG</sequence>
<accession>A0ABN2JFV0</accession>
<dbReference type="PROSITE" id="PS50980">
    <property type="entry name" value="COA_CT_NTER"/>
    <property type="match status" value="1"/>
</dbReference>
<feature type="domain" description="CoA carboxyltransferase N-terminal" evidence="2">
    <location>
        <begin position="1"/>
        <end position="237"/>
    </location>
</feature>
<dbReference type="PRINTS" id="PR01070">
    <property type="entry name" value="ACCCTRFRASEB"/>
</dbReference>
<dbReference type="InterPro" id="IPR034733">
    <property type="entry name" value="AcCoA_carboxyl_beta"/>
</dbReference>
<comment type="caution">
    <text evidence="4">The sequence shown here is derived from an EMBL/GenBank/DDBJ whole genome shotgun (WGS) entry which is preliminary data.</text>
</comment>
<evidence type="ECO:0000259" key="3">
    <source>
        <dbReference type="PROSITE" id="PS50989"/>
    </source>
</evidence>
<dbReference type="EMBL" id="BAAAME010000002">
    <property type="protein sequence ID" value="GAA1725530.1"/>
    <property type="molecule type" value="Genomic_DNA"/>
</dbReference>
<proteinExistence type="predicted"/>
<organism evidence="4 5">
    <name type="scientific">Aeromicrobium alkaliterrae</name>
    <dbReference type="NCBI Taxonomy" id="302168"/>
    <lineage>
        <taxon>Bacteria</taxon>
        <taxon>Bacillati</taxon>
        <taxon>Actinomycetota</taxon>
        <taxon>Actinomycetes</taxon>
        <taxon>Propionibacteriales</taxon>
        <taxon>Nocardioidaceae</taxon>
        <taxon>Aeromicrobium</taxon>
    </lineage>
</organism>
<reference evidence="4 5" key="1">
    <citation type="journal article" date="2019" name="Int. J. Syst. Evol. Microbiol.">
        <title>The Global Catalogue of Microorganisms (GCM) 10K type strain sequencing project: providing services to taxonomists for standard genome sequencing and annotation.</title>
        <authorList>
            <consortium name="The Broad Institute Genomics Platform"/>
            <consortium name="The Broad Institute Genome Sequencing Center for Infectious Disease"/>
            <person name="Wu L."/>
            <person name="Ma J."/>
        </authorList>
    </citation>
    <scope>NUCLEOTIDE SEQUENCE [LARGE SCALE GENOMIC DNA]</scope>
    <source>
        <strain evidence="4 5">JCM 13518</strain>
    </source>
</reference>
<dbReference type="PANTHER" id="PTHR42995">
    <property type="entry name" value="ACETYL-COENZYME A CARBOXYLASE CARBOXYL TRANSFERASE SUBUNIT BETA, CHLOROPLASTIC"/>
    <property type="match status" value="1"/>
</dbReference>
<dbReference type="InterPro" id="IPR011763">
    <property type="entry name" value="COA_CT_C"/>
</dbReference>
<dbReference type="InterPro" id="IPR000438">
    <property type="entry name" value="Acetyl_CoA_COase_Trfase_b_su"/>
</dbReference>
<dbReference type="Proteomes" id="UP001501057">
    <property type="component" value="Unassembled WGS sequence"/>
</dbReference>
<gene>
    <name evidence="4" type="ORF">GCM10009710_02870</name>
</gene>
<dbReference type="GO" id="GO:0016740">
    <property type="term" value="F:transferase activity"/>
    <property type="evidence" value="ECO:0007669"/>
    <property type="project" value="UniProtKB-KW"/>
</dbReference>
<name>A0ABN2JFV0_9ACTN</name>
<dbReference type="SUPFAM" id="SSF52096">
    <property type="entry name" value="ClpP/crotonase"/>
    <property type="match status" value="2"/>
</dbReference>
<evidence type="ECO:0000313" key="5">
    <source>
        <dbReference type="Proteomes" id="UP001501057"/>
    </source>
</evidence>
<protein>
    <submittedName>
        <fullName evidence="4">Carboxyl transferase domain-containing protein</fullName>
    </submittedName>
</protein>